<dbReference type="AlphaFoldDB" id="A0A0F9AXW5"/>
<feature type="non-terminal residue" evidence="2">
    <location>
        <position position="1"/>
    </location>
</feature>
<accession>A0A0F9AXW5</accession>
<name>A0A0F9AXW5_9ZZZZ</name>
<keyword evidence="1" id="KW-0175">Coiled coil</keyword>
<evidence type="ECO:0000313" key="2">
    <source>
        <dbReference type="EMBL" id="KKK83224.1"/>
    </source>
</evidence>
<comment type="caution">
    <text evidence="2">The sequence shown here is derived from an EMBL/GenBank/DDBJ whole genome shotgun (WGS) entry which is preliminary data.</text>
</comment>
<gene>
    <name evidence="2" type="ORF">LCGC14_2795520</name>
</gene>
<feature type="coiled-coil region" evidence="1">
    <location>
        <begin position="7"/>
        <end position="34"/>
    </location>
</feature>
<reference evidence="2" key="1">
    <citation type="journal article" date="2015" name="Nature">
        <title>Complex archaea that bridge the gap between prokaryotes and eukaryotes.</title>
        <authorList>
            <person name="Spang A."/>
            <person name="Saw J.H."/>
            <person name="Jorgensen S.L."/>
            <person name="Zaremba-Niedzwiedzka K."/>
            <person name="Martijn J."/>
            <person name="Lind A.E."/>
            <person name="van Eijk R."/>
            <person name="Schleper C."/>
            <person name="Guy L."/>
            <person name="Ettema T.J."/>
        </authorList>
    </citation>
    <scope>NUCLEOTIDE SEQUENCE</scope>
</reference>
<protein>
    <submittedName>
        <fullName evidence="2">Uncharacterized protein</fullName>
    </submittedName>
</protein>
<organism evidence="2">
    <name type="scientific">marine sediment metagenome</name>
    <dbReference type="NCBI Taxonomy" id="412755"/>
    <lineage>
        <taxon>unclassified sequences</taxon>
        <taxon>metagenomes</taxon>
        <taxon>ecological metagenomes</taxon>
    </lineage>
</organism>
<dbReference type="EMBL" id="LAZR01052322">
    <property type="protein sequence ID" value="KKK83224.1"/>
    <property type="molecule type" value="Genomic_DNA"/>
</dbReference>
<evidence type="ECO:0000256" key="1">
    <source>
        <dbReference type="SAM" id="Coils"/>
    </source>
</evidence>
<sequence>PRTDVVIERFKVDISEVKQAAQAEERQLEQSLERQANWIVA</sequence>
<proteinExistence type="predicted"/>